<feature type="signal peptide" evidence="1">
    <location>
        <begin position="1"/>
        <end position="19"/>
    </location>
</feature>
<evidence type="ECO:0000313" key="2">
    <source>
        <dbReference type="EMBL" id="KAK9828474.1"/>
    </source>
</evidence>
<protein>
    <submittedName>
        <fullName evidence="2">Uncharacterized protein</fullName>
    </submittedName>
</protein>
<feature type="chain" id="PRO_5043587265" evidence="1">
    <location>
        <begin position="20"/>
        <end position="112"/>
    </location>
</feature>
<dbReference type="Proteomes" id="UP001489004">
    <property type="component" value="Unassembled WGS sequence"/>
</dbReference>
<keyword evidence="3" id="KW-1185">Reference proteome</keyword>
<dbReference type="AlphaFoldDB" id="A0AAW1R4G2"/>
<reference evidence="2 3" key="1">
    <citation type="journal article" date="2024" name="Nat. Commun.">
        <title>Phylogenomics reveals the evolutionary origins of lichenization in chlorophyte algae.</title>
        <authorList>
            <person name="Puginier C."/>
            <person name="Libourel C."/>
            <person name="Otte J."/>
            <person name="Skaloud P."/>
            <person name="Haon M."/>
            <person name="Grisel S."/>
            <person name="Petersen M."/>
            <person name="Berrin J.G."/>
            <person name="Delaux P.M."/>
            <person name="Dal Grande F."/>
            <person name="Keller J."/>
        </authorList>
    </citation>
    <scope>NUCLEOTIDE SEQUENCE [LARGE SCALE GENOMIC DNA]</scope>
    <source>
        <strain evidence="2 3">SAG 2043</strain>
    </source>
</reference>
<name>A0AAW1R4G2_9CHLO</name>
<accession>A0AAW1R4G2</accession>
<evidence type="ECO:0000313" key="3">
    <source>
        <dbReference type="Proteomes" id="UP001489004"/>
    </source>
</evidence>
<dbReference type="EMBL" id="JALJOR010000001">
    <property type="protein sequence ID" value="KAK9828474.1"/>
    <property type="molecule type" value="Genomic_DNA"/>
</dbReference>
<evidence type="ECO:0000256" key="1">
    <source>
        <dbReference type="SAM" id="SignalP"/>
    </source>
</evidence>
<comment type="caution">
    <text evidence="2">The sequence shown here is derived from an EMBL/GenBank/DDBJ whole genome shotgun (WGS) entry which is preliminary data.</text>
</comment>
<gene>
    <name evidence="2" type="ORF">WJX72_000169</name>
</gene>
<proteinExistence type="predicted"/>
<organism evidence="2 3">
    <name type="scientific">[Myrmecia] bisecta</name>
    <dbReference type="NCBI Taxonomy" id="41462"/>
    <lineage>
        <taxon>Eukaryota</taxon>
        <taxon>Viridiplantae</taxon>
        <taxon>Chlorophyta</taxon>
        <taxon>core chlorophytes</taxon>
        <taxon>Trebouxiophyceae</taxon>
        <taxon>Trebouxiales</taxon>
        <taxon>Trebouxiaceae</taxon>
        <taxon>Myrmecia</taxon>
    </lineage>
</organism>
<keyword evidence="1" id="KW-0732">Signal</keyword>
<sequence>MKGCVLVILFLAFLATAAAKDAKPCTKMCMKGLTCVDGVCVPVAQTPATSTQGLEVIIPELDTCAALLCAVNTTCHKGKCVALENKALYMYGGSACAAILAAVMLSTAEPPP</sequence>